<evidence type="ECO:0000313" key="1">
    <source>
        <dbReference type="EMBL" id="KIM39232.1"/>
    </source>
</evidence>
<dbReference type="EMBL" id="KN831786">
    <property type="protein sequence ID" value="KIM39232.1"/>
    <property type="molecule type" value="Genomic_DNA"/>
</dbReference>
<protein>
    <submittedName>
        <fullName evidence="1">Uncharacterized protein</fullName>
    </submittedName>
</protein>
<gene>
    <name evidence="1" type="ORF">M413DRAFT_195955</name>
</gene>
<dbReference type="AlphaFoldDB" id="A0A0C2YDZ1"/>
<organism evidence="1 2">
    <name type="scientific">Hebeloma cylindrosporum</name>
    <dbReference type="NCBI Taxonomy" id="76867"/>
    <lineage>
        <taxon>Eukaryota</taxon>
        <taxon>Fungi</taxon>
        <taxon>Dikarya</taxon>
        <taxon>Basidiomycota</taxon>
        <taxon>Agaricomycotina</taxon>
        <taxon>Agaricomycetes</taxon>
        <taxon>Agaricomycetidae</taxon>
        <taxon>Agaricales</taxon>
        <taxon>Agaricineae</taxon>
        <taxon>Hymenogastraceae</taxon>
        <taxon>Hebeloma</taxon>
    </lineage>
</organism>
<dbReference type="Proteomes" id="UP000053424">
    <property type="component" value="Unassembled WGS sequence"/>
</dbReference>
<name>A0A0C2YDZ1_HEBCY</name>
<sequence>MCSAYRTAVAHHDQEPMSYGTSTDSTMARKMGSGGGAPRLFCTANFHLHTFILRRCVVGSIFDHLPNCRSGWLRSSWDSYASILIAEATLTQLRRIQAWLLHSDAIGS</sequence>
<proteinExistence type="predicted"/>
<evidence type="ECO:0000313" key="2">
    <source>
        <dbReference type="Proteomes" id="UP000053424"/>
    </source>
</evidence>
<accession>A0A0C2YDZ1</accession>
<reference evidence="1 2" key="1">
    <citation type="submission" date="2014-04" db="EMBL/GenBank/DDBJ databases">
        <authorList>
            <consortium name="DOE Joint Genome Institute"/>
            <person name="Kuo A."/>
            <person name="Gay G."/>
            <person name="Dore J."/>
            <person name="Kohler A."/>
            <person name="Nagy L.G."/>
            <person name="Floudas D."/>
            <person name="Copeland A."/>
            <person name="Barry K.W."/>
            <person name="Cichocki N."/>
            <person name="Veneault-Fourrey C."/>
            <person name="LaButti K."/>
            <person name="Lindquist E.A."/>
            <person name="Lipzen A."/>
            <person name="Lundell T."/>
            <person name="Morin E."/>
            <person name="Murat C."/>
            <person name="Sun H."/>
            <person name="Tunlid A."/>
            <person name="Henrissat B."/>
            <person name="Grigoriev I.V."/>
            <person name="Hibbett D.S."/>
            <person name="Martin F."/>
            <person name="Nordberg H.P."/>
            <person name="Cantor M.N."/>
            <person name="Hua S.X."/>
        </authorList>
    </citation>
    <scope>NUCLEOTIDE SEQUENCE [LARGE SCALE GENOMIC DNA]</scope>
    <source>
        <strain evidence="2">h7</strain>
    </source>
</reference>
<keyword evidence="2" id="KW-1185">Reference proteome</keyword>
<dbReference type="HOGENOM" id="CLU_2197298_0_0_1"/>
<reference evidence="2" key="2">
    <citation type="submission" date="2015-01" db="EMBL/GenBank/DDBJ databases">
        <title>Evolutionary Origins and Diversification of the Mycorrhizal Mutualists.</title>
        <authorList>
            <consortium name="DOE Joint Genome Institute"/>
            <consortium name="Mycorrhizal Genomics Consortium"/>
            <person name="Kohler A."/>
            <person name="Kuo A."/>
            <person name="Nagy L.G."/>
            <person name="Floudas D."/>
            <person name="Copeland A."/>
            <person name="Barry K.W."/>
            <person name="Cichocki N."/>
            <person name="Veneault-Fourrey C."/>
            <person name="LaButti K."/>
            <person name="Lindquist E.A."/>
            <person name="Lipzen A."/>
            <person name="Lundell T."/>
            <person name="Morin E."/>
            <person name="Murat C."/>
            <person name="Riley R."/>
            <person name="Ohm R."/>
            <person name="Sun H."/>
            <person name="Tunlid A."/>
            <person name="Henrissat B."/>
            <person name="Grigoriev I.V."/>
            <person name="Hibbett D.S."/>
            <person name="Martin F."/>
        </authorList>
    </citation>
    <scope>NUCLEOTIDE SEQUENCE [LARGE SCALE GENOMIC DNA]</scope>
    <source>
        <strain evidence="2">h7</strain>
    </source>
</reference>